<name>A0ABP8BTT2_9ACTN</name>
<reference evidence="2" key="1">
    <citation type="journal article" date="2019" name="Int. J. Syst. Evol. Microbiol.">
        <title>The Global Catalogue of Microorganisms (GCM) 10K type strain sequencing project: providing services to taxonomists for standard genome sequencing and annotation.</title>
        <authorList>
            <consortium name="The Broad Institute Genomics Platform"/>
            <consortium name="The Broad Institute Genome Sequencing Center for Infectious Disease"/>
            <person name="Wu L."/>
            <person name="Ma J."/>
        </authorList>
    </citation>
    <scope>NUCLEOTIDE SEQUENCE [LARGE SCALE GENOMIC DNA]</scope>
    <source>
        <strain evidence="2">JCM 17440</strain>
    </source>
</reference>
<sequence length="92" mass="9666">MTLIIPDPKSAPADQGHEDATVYSSAVVLHPLPGTPRFEGVLTGPAGPMARLRDGDLVLRADLATITAWAAALETARKQLTTTTTDAESEAR</sequence>
<comment type="caution">
    <text evidence="1">The sequence shown here is derived from an EMBL/GenBank/DDBJ whole genome shotgun (WGS) entry which is preliminary data.</text>
</comment>
<dbReference type="RefSeq" id="WP_344890181.1">
    <property type="nucleotide sequence ID" value="NZ_BAABAS010000004.1"/>
</dbReference>
<accession>A0ABP8BTT2</accession>
<gene>
    <name evidence="1" type="ORF">GCM10022254_09140</name>
</gene>
<evidence type="ECO:0000313" key="1">
    <source>
        <dbReference type="EMBL" id="GAA4225938.1"/>
    </source>
</evidence>
<keyword evidence="2" id="KW-1185">Reference proteome</keyword>
<evidence type="ECO:0000313" key="2">
    <source>
        <dbReference type="Proteomes" id="UP001501710"/>
    </source>
</evidence>
<dbReference type="EMBL" id="BAABAS010000004">
    <property type="protein sequence ID" value="GAA4225938.1"/>
    <property type="molecule type" value="Genomic_DNA"/>
</dbReference>
<organism evidence="1 2">
    <name type="scientific">Actinomadura meridiana</name>
    <dbReference type="NCBI Taxonomy" id="559626"/>
    <lineage>
        <taxon>Bacteria</taxon>
        <taxon>Bacillati</taxon>
        <taxon>Actinomycetota</taxon>
        <taxon>Actinomycetes</taxon>
        <taxon>Streptosporangiales</taxon>
        <taxon>Thermomonosporaceae</taxon>
        <taxon>Actinomadura</taxon>
    </lineage>
</organism>
<dbReference type="Proteomes" id="UP001501710">
    <property type="component" value="Unassembled WGS sequence"/>
</dbReference>
<protein>
    <submittedName>
        <fullName evidence="1">Uncharacterized protein</fullName>
    </submittedName>
</protein>
<proteinExistence type="predicted"/>